<evidence type="ECO:0000256" key="12">
    <source>
        <dbReference type="SAM" id="MobiDB-lite"/>
    </source>
</evidence>
<protein>
    <submittedName>
        <fullName evidence="14">SLC5A6</fullName>
    </submittedName>
</protein>
<dbReference type="NCBIfam" id="TIGR00813">
    <property type="entry name" value="sss"/>
    <property type="match status" value="1"/>
</dbReference>
<dbReference type="EMBL" id="CACVKT020007119">
    <property type="protein sequence ID" value="CAC5405546.1"/>
    <property type="molecule type" value="Genomic_DNA"/>
</dbReference>
<feature type="transmembrane region" description="Helical" evidence="13">
    <location>
        <begin position="50"/>
        <end position="70"/>
    </location>
</feature>
<keyword evidence="4" id="KW-1003">Cell membrane</keyword>
<evidence type="ECO:0000313" key="14">
    <source>
        <dbReference type="EMBL" id="CAC5405546.1"/>
    </source>
</evidence>
<dbReference type="InterPro" id="IPR051163">
    <property type="entry name" value="Sodium:Solute_Symporter_SSF"/>
</dbReference>
<evidence type="ECO:0000256" key="8">
    <source>
        <dbReference type="ARBA" id="ARBA00023065"/>
    </source>
</evidence>
<feature type="transmembrane region" description="Helical" evidence="13">
    <location>
        <begin position="82"/>
        <end position="103"/>
    </location>
</feature>
<feature type="transmembrane region" description="Helical" evidence="13">
    <location>
        <begin position="6"/>
        <end position="30"/>
    </location>
</feature>
<evidence type="ECO:0000256" key="5">
    <source>
        <dbReference type="ARBA" id="ARBA00022692"/>
    </source>
</evidence>
<dbReference type="PROSITE" id="PS50283">
    <property type="entry name" value="NA_SOLUT_SYMP_3"/>
    <property type="match status" value="1"/>
</dbReference>
<evidence type="ECO:0000313" key="15">
    <source>
        <dbReference type="Proteomes" id="UP000507470"/>
    </source>
</evidence>
<dbReference type="GO" id="GO:0005886">
    <property type="term" value="C:plasma membrane"/>
    <property type="evidence" value="ECO:0007669"/>
    <property type="project" value="UniProtKB-SubCell"/>
</dbReference>
<comment type="subcellular location">
    <subcellularLocation>
        <location evidence="1">Cell membrane</location>
        <topology evidence="1">Multi-pass membrane protein</topology>
    </subcellularLocation>
</comment>
<keyword evidence="3" id="KW-0813">Transport</keyword>
<dbReference type="Gene3D" id="1.20.1730.10">
    <property type="entry name" value="Sodium/glucose cotransporter"/>
    <property type="match status" value="1"/>
</dbReference>
<sequence length="685" mass="75416">MASRSFYLADYIIFAITIVLSVGIGIYHAFVGGKQKTTSEFHLGNRRMTIIPVAISLLVSFESSIMMLGMPAETYVFGIQNIMGNFGWFAANLLSIKIMVPLIHPLKITSAYEYLELRFKSHAVRILGTILGMLNYALYMGVVLFGPAIALEAVMGFPQFASIIIVAIAAVIYTSMGGIKAVIWTDVFQSFVMLAGIMAILIKGTLVSGGVKSTWTIANDNGRLNFFVWDTDITRRHTFWNLFFGSMIRGTGLIFNQSSVQRICSTPTLKDARKVMIFVSPAFLITIAMACFEGIVAYSYYHTLGCDPLKSKQITNPNQIVPYMVMDIFNGLPGMPGLFMASLFSASLSTLSSGLSSLSALFWQDLVKPHTKPMSELKGTIISKVAVIVFGIVAVFVALLVSIIGGTLTQITGTILSAIGGPLTGLFLLGCFCPWANAKGAFIGTISGIILITWITTGQYISPNVRKAVPLPSAPIDKCYVPFTNITSLYNASTQMSTSAYEYHSTVFTTESPIVDKIPSGIDYFYSIAYPWFGVIGIFTVMIVGSIFSFLTGYTKPEESNPMYLISIVDELFFFLPESVKNVMKLGYNYKKPEMYGTKETIYDKTVCVDNELDKQLSNNDEETNNRMNNENSALLNVLEENEHHTKLQKNSFNKEDCDSKNGSLPLLSEDSTYQGQIVVNESKT</sequence>
<dbReference type="Proteomes" id="UP000507470">
    <property type="component" value="Unassembled WGS sequence"/>
</dbReference>
<keyword evidence="15" id="KW-1185">Reference proteome</keyword>
<name>A0A6J8DC06_MYTCO</name>
<dbReference type="InterPro" id="IPR038377">
    <property type="entry name" value="Na/Glc_symporter_sf"/>
</dbReference>
<evidence type="ECO:0000256" key="10">
    <source>
        <dbReference type="ARBA" id="ARBA00023201"/>
    </source>
</evidence>
<evidence type="ECO:0000256" key="9">
    <source>
        <dbReference type="ARBA" id="ARBA00023136"/>
    </source>
</evidence>
<keyword evidence="7" id="KW-0915">Sodium</keyword>
<reference evidence="14 15" key="1">
    <citation type="submission" date="2020-06" db="EMBL/GenBank/DDBJ databases">
        <authorList>
            <person name="Li R."/>
            <person name="Bekaert M."/>
        </authorList>
    </citation>
    <scope>NUCLEOTIDE SEQUENCE [LARGE SCALE GENOMIC DNA]</scope>
    <source>
        <strain evidence="15">wild</strain>
    </source>
</reference>
<dbReference type="PANTHER" id="PTHR42985">
    <property type="entry name" value="SODIUM-COUPLED MONOCARBOXYLATE TRANSPORTER"/>
    <property type="match status" value="1"/>
</dbReference>
<evidence type="ECO:0000256" key="7">
    <source>
        <dbReference type="ARBA" id="ARBA00023053"/>
    </source>
</evidence>
<keyword evidence="6 13" id="KW-1133">Transmembrane helix</keyword>
<feature type="transmembrane region" description="Helical" evidence="13">
    <location>
        <begin position="275"/>
        <end position="301"/>
    </location>
</feature>
<keyword evidence="10" id="KW-0739">Sodium transport</keyword>
<keyword evidence="5 13" id="KW-0812">Transmembrane</keyword>
<evidence type="ECO:0000256" key="13">
    <source>
        <dbReference type="SAM" id="Phobius"/>
    </source>
</evidence>
<keyword evidence="8" id="KW-0406">Ion transport</keyword>
<evidence type="ECO:0000256" key="3">
    <source>
        <dbReference type="ARBA" id="ARBA00022448"/>
    </source>
</evidence>
<evidence type="ECO:0000256" key="2">
    <source>
        <dbReference type="ARBA" id="ARBA00006434"/>
    </source>
</evidence>
<proteinExistence type="inferred from homology"/>
<feature type="transmembrane region" description="Helical" evidence="13">
    <location>
        <begin position="529"/>
        <end position="554"/>
    </location>
</feature>
<feature type="region of interest" description="Disordered" evidence="12">
    <location>
        <begin position="647"/>
        <end position="671"/>
    </location>
</feature>
<dbReference type="GO" id="GO:0006814">
    <property type="term" value="P:sodium ion transport"/>
    <property type="evidence" value="ECO:0007669"/>
    <property type="project" value="UniProtKB-KW"/>
</dbReference>
<dbReference type="AlphaFoldDB" id="A0A6J8DC06"/>
<accession>A0A6J8DC06</accession>
<feature type="transmembrane region" description="Helical" evidence="13">
    <location>
        <begin position="124"/>
        <end position="150"/>
    </location>
</feature>
<gene>
    <name evidence="14" type="ORF">MCOR_39222</name>
</gene>
<feature type="transmembrane region" description="Helical" evidence="13">
    <location>
        <begin position="440"/>
        <end position="461"/>
    </location>
</feature>
<feature type="transmembrane region" description="Helical" evidence="13">
    <location>
        <begin position="338"/>
        <end position="364"/>
    </location>
</feature>
<evidence type="ECO:0000256" key="4">
    <source>
        <dbReference type="ARBA" id="ARBA00022475"/>
    </source>
</evidence>
<dbReference type="PANTHER" id="PTHR42985:SF40">
    <property type="entry name" value="LD47995P-RELATED"/>
    <property type="match status" value="1"/>
</dbReference>
<feature type="transmembrane region" description="Helical" evidence="13">
    <location>
        <begin position="181"/>
        <end position="202"/>
    </location>
</feature>
<feature type="transmembrane region" description="Helical" evidence="13">
    <location>
        <begin position="411"/>
        <end position="433"/>
    </location>
</feature>
<evidence type="ECO:0000256" key="11">
    <source>
        <dbReference type="RuleBase" id="RU362091"/>
    </source>
</evidence>
<evidence type="ECO:0000256" key="1">
    <source>
        <dbReference type="ARBA" id="ARBA00004651"/>
    </source>
</evidence>
<evidence type="ECO:0000256" key="6">
    <source>
        <dbReference type="ARBA" id="ARBA00022989"/>
    </source>
</evidence>
<feature type="transmembrane region" description="Helical" evidence="13">
    <location>
        <begin position="156"/>
        <end position="174"/>
    </location>
</feature>
<dbReference type="OrthoDB" id="6142122at2759"/>
<organism evidence="14 15">
    <name type="scientific">Mytilus coruscus</name>
    <name type="common">Sea mussel</name>
    <dbReference type="NCBI Taxonomy" id="42192"/>
    <lineage>
        <taxon>Eukaryota</taxon>
        <taxon>Metazoa</taxon>
        <taxon>Spiralia</taxon>
        <taxon>Lophotrochozoa</taxon>
        <taxon>Mollusca</taxon>
        <taxon>Bivalvia</taxon>
        <taxon>Autobranchia</taxon>
        <taxon>Pteriomorphia</taxon>
        <taxon>Mytilida</taxon>
        <taxon>Mytiloidea</taxon>
        <taxon>Mytilidae</taxon>
        <taxon>Mytilinae</taxon>
        <taxon>Mytilus</taxon>
    </lineage>
</organism>
<dbReference type="InterPro" id="IPR001734">
    <property type="entry name" value="Na/solute_symporter"/>
</dbReference>
<dbReference type="GO" id="GO:0015293">
    <property type="term" value="F:symporter activity"/>
    <property type="evidence" value="ECO:0007669"/>
    <property type="project" value="TreeGrafter"/>
</dbReference>
<feature type="transmembrane region" description="Helical" evidence="13">
    <location>
        <begin position="385"/>
        <end position="405"/>
    </location>
</feature>
<keyword evidence="9 13" id="KW-0472">Membrane</keyword>
<dbReference type="Pfam" id="PF00474">
    <property type="entry name" value="SSF"/>
    <property type="match status" value="1"/>
</dbReference>
<comment type="similarity">
    <text evidence="2 11">Belongs to the sodium:solute symporter (SSF) (TC 2.A.21) family.</text>
</comment>